<dbReference type="Proteomes" id="UP000265926">
    <property type="component" value="Unassembled WGS sequence"/>
</dbReference>
<evidence type="ECO:0000256" key="4">
    <source>
        <dbReference type="ARBA" id="ARBA00022679"/>
    </source>
</evidence>
<accession>A0A399SYQ2</accession>
<dbReference type="InterPro" id="IPR003682">
    <property type="entry name" value="rRNA_ssu_MeTfrase_G"/>
</dbReference>
<dbReference type="SUPFAM" id="SSF53335">
    <property type="entry name" value="S-adenosyl-L-methionine-dependent methyltransferases"/>
    <property type="match status" value="1"/>
</dbReference>
<name>A0A399SYQ2_9BACT</name>
<feature type="binding site" evidence="6">
    <location>
        <begin position="122"/>
        <end position="123"/>
    </location>
    <ligand>
        <name>S-adenosyl-L-methionine</name>
        <dbReference type="ChEBI" id="CHEBI:59789"/>
    </ligand>
</feature>
<dbReference type="AlphaFoldDB" id="A0A399SYQ2"/>
<comment type="similarity">
    <text evidence="6">Belongs to the methyltransferase superfamily. RNA methyltransferase RsmG family.</text>
</comment>
<dbReference type="PANTHER" id="PTHR31760:SF0">
    <property type="entry name" value="S-ADENOSYL-L-METHIONINE-DEPENDENT METHYLTRANSFERASES SUPERFAMILY PROTEIN"/>
    <property type="match status" value="1"/>
</dbReference>
<organism evidence="7 8">
    <name type="scientific">Maribellus luteus</name>
    <dbReference type="NCBI Taxonomy" id="2305463"/>
    <lineage>
        <taxon>Bacteria</taxon>
        <taxon>Pseudomonadati</taxon>
        <taxon>Bacteroidota</taxon>
        <taxon>Bacteroidia</taxon>
        <taxon>Marinilabiliales</taxon>
        <taxon>Prolixibacteraceae</taxon>
        <taxon>Maribellus</taxon>
    </lineage>
</organism>
<evidence type="ECO:0000256" key="5">
    <source>
        <dbReference type="ARBA" id="ARBA00022691"/>
    </source>
</evidence>
<keyword evidence="4 6" id="KW-0808">Transferase</keyword>
<keyword evidence="1 6" id="KW-0963">Cytoplasm</keyword>
<evidence type="ECO:0000256" key="6">
    <source>
        <dbReference type="HAMAP-Rule" id="MF_00074"/>
    </source>
</evidence>
<dbReference type="EMBL" id="QWGR01000011">
    <property type="protein sequence ID" value="RIJ46913.1"/>
    <property type="molecule type" value="Genomic_DNA"/>
</dbReference>
<dbReference type="Pfam" id="PF02527">
    <property type="entry name" value="GidB"/>
    <property type="match status" value="1"/>
</dbReference>
<dbReference type="NCBIfam" id="TIGR00138">
    <property type="entry name" value="rsmG_gidB"/>
    <property type="match status" value="1"/>
</dbReference>
<evidence type="ECO:0000256" key="3">
    <source>
        <dbReference type="ARBA" id="ARBA00022603"/>
    </source>
</evidence>
<comment type="caution">
    <text evidence="6">Lacks conserved residue(s) required for the propagation of feature annotation.</text>
</comment>
<dbReference type="OrthoDB" id="9808773at2"/>
<comment type="subcellular location">
    <subcellularLocation>
        <location evidence="6">Cytoplasm</location>
    </subcellularLocation>
</comment>
<dbReference type="EC" id="2.1.1.-" evidence="6"/>
<keyword evidence="3 6" id="KW-0489">Methyltransferase</keyword>
<dbReference type="GO" id="GO:0005829">
    <property type="term" value="C:cytosol"/>
    <property type="evidence" value="ECO:0007669"/>
    <property type="project" value="TreeGrafter"/>
</dbReference>
<gene>
    <name evidence="6 7" type="primary">rsmG</name>
    <name evidence="7" type="ORF">D1614_16980</name>
</gene>
<evidence type="ECO:0000313" key="7">
    <source>
        <dbReference type="EMBL" id="RIJ46913.1"/>
    </source>
</evidence>
<dbReference type="PANTHER" id="PTHR31760">
    <property type="entry name" value="S-ADENOSYL-L-METHIONINE-DEPENDENT METHYLTRANSFERASES SUPERFAMILY PROTEIN"/>
    <property type="match status" value="1"/>
</dbReference>
<keyword evidence="2 6" id="KW-0698">rRNA processing</keyword>
<evidence type="ECO:0000256" key="1">
    <source>
        <dbReference type="ARBA" id="ARBA00022490"/>
    </source>
</evidence>
<evidence type="ECO:0000313" key="8">
    <source>
        <dbReference type="Proteomes" id="UP000265926"/>
    </source>
</evidence>
<dbReference type="InterPro" id="IPR029063">
    <property type="entry name" value="SAM-dependent_MTases_sf"/>
</dbReference>
<feature type="binding site" evidence="6">
    <location>
        <position position="135"/>
    </location>
    <ligand>
        <name>S-adenosyl-L-methionine</name>
        <dbReference type="ChEBI" id="CHEBI:59789"/>
    </ligand>
</feature>
<dbReference type="PIRSF" id="PIRSF003078">
    <property type="entry name" value="GidB"/>
    <property type="match status" value="1"/>
</dbReference>
<comment type="caution">
    <text evidence="7">The sequence shown here is derived from an EMBL/GenBank/DDBJ whole genome shotgun (WGS) entry which is preliminary data.</text>
</comment>
<protein>
    <recommendedName>
        <fullName evidence="6">Ribosomal RNA small subunit methyltransferase G</fullName>
        <ecNumber evidence="6">2.1.1.-</ecNumber>
    </recommendedName>
    <alternativeName>
        <fullName evidence="6">16S rRNA 7-methylguanosine methyltransferase</fullName>
        <shortName evidence="6">16S rRNA m7G methyltransferase</shortName>
    </alternativeName>
</protein>
<comment type="function">
    <text evidence="6">Specifically methylates the N7 position of a guanine in 16S rRNA.</text>
</comment>
<keyword evidence="5 6" id="KW-0949">S-adenosyl-L-methionine</keyword>
<sequence>MDILLKYFFGLSDQQITLFRQLEPLYAEWNAQINVISRKDFSEFYERHVLHSLGIAKLIRFNKGTKILDVGTGGGFPGIPLAIMFPEVQFHLVDSIGKKIKVVQNVADGLGLKNVTADQIRAEQLTDKYDFVVSRAVTRLPEFVPWVQKNVSKKQINALPNGIIYLKGGDLTEELKPFRKRVFVQDLSAYFTEEFFDTKKVVHLPL</sequence>
<feature type="binding site" evidence="6">
    <location>
        <position position="76"/>
    </location>
    <ligand>
        <name>S-adenosyl-L-methionine</name>
        <dbReference type="ChEBI" id="CHEBI:59789"/>
    </ligand>
</feature>
<dbReference type="HAMAP" id="MF_00074">
    <property type="entry name" value="16SrRNA_methyltr_G"/>
    <property type="match status" value="1"/>
</dbReference>
<dbReference type="Gene3D" id="3.40.50.150">
    <property type="entry name" value="Vaccinia Virus protein VP39"/>
    <property type="match status" value="1"/>
</dbReference>
<reference evidence="7 8" key="1">
    <citation type="submission" date="2018-08" db="EMBL/GenBank/DDBJ databases">
        <title>Pallidiluteibacterium maritimus gen. nov., sp. nov., isolated from coastal sediment.</title>
        <authorList>
            <person name="Zhou L.Y."/>
        </authorList>
    </citation>
    <scope>NUCLEOTIDE SEQUENCE [LARGE SCALE GENOMIC DNA]</scope>
    <source>
        <strain evidence="7 8">XSD2</strain>
    </source>
</reference>
<feature type="binding site" evidence="6">
    <location>
        <position position="71"/>
    </location>
    <ligand>
        <name>S-adenosyl-L-methionine</name>
        <dbReference type="ChEBI" id="CHEBI:59789"/>
    </ligand>
</feature>
<keyword evidence="8" id="KW-1185">Reference proteome</keyword>
<evidence type="ECO:0000256" key="2">
    <source>
        <dbReference type="ARBA" id="ARBA00022552"/>
    </source>
</evidence>
<dbReference type="GO" id="GO:0070043">
    <property type="term" value="F:rRNA (guanine-N7-)-methyltransferase activity"/>
    <property type="evidence" value="ECO:0007669"/>
    <property type="project" value="UniProtKB-UniRule"/>
</dbReference>
<proteinExistence type="inferred from homology"/>